<feature type="chain" id="PRO_5033017022" evidence="1">
    <location>
        <begin position="27"/>
        <end position="179"/>
    </location>
</feature>
<protein>
    <submittedName>
        <fullName evidence="2">Uncharacterized protein</fullName>
    </submittedName>
</protein>
<comment type="caution">
    <text evidence="2">The sequence shown here is derived from an EMBL/GenBank/DDBJ whole genome shotgun (WGS) entry which is preliminary data.</text>
</comment>
<reference evidence="2 3" key="1">
    <citation type="submission" date="2020-04" db="EMBL/GenBank/DDBJ databases">
        <authorList>
            <person name="Abaymova A."/>
            <person name="Teymurazov M."/>
            <person name="Tazyna O."/>
            <person name="Chatushin Y."/>
            <person name="Svetoch E."/>
            <person name="Pereligyn V."/>
            <person name="Pohylenko V."/>
            <person name="Platonov M."/>
            <person name="Kartsev N."/>
            <person name="Skryabin Y."/>
            <person name="Sizova A."/>
            <person name="Solomentsev V."/>
            <person name="Kislichkina A."/>
            <person name="Bogun A."/>
        </authorList>
    </citation>
    <scope>NUCLEOTIDE SEQUENCE [LARGE SCALE GENOMIC DNA]</scope>
    <source>
        <strain evidence="3">SCPM-O-B-8398 (E28)</strain>
    </source>
</reference>
<dbReference type="EMBL" id="JABCAG010000073">
    <property type="protein sequence ID" value="NMP59699.1"/>
    <property type="molecule type" value="Genomic_DNA"/>
</dbReference>
<name>A0A848N1A5_ENTMU</name>
<dbReference type="AlphaFoldDB" id="A0A848N1A5"/>
<evidence type="ECO:0000313" key="3">
    <source>
        <dbReference type="Proteomes" id="UP000557857"/>
    </source>
</evidence>
<organism evidence="2 3">
    <name type="scientific">Enterococcus mundtii</name>
    <dbReference type="NCBI Taxonomy" id="53346"/>
    <lineage>
        <taxon>Bacteria</taxon>
        <taxon>Bacillati</taxon>
        <taxon>Bacillota</taxon>
        <taxon>Bacilli</taxon>
        <taxon>Lactobacillales</taxon>
        <taxon>Enterococcaceae</taxon>
        <taxon>Enterococcus</taxon>
    </lineage>
</organism>
<dbReference type="RefSeq" id="WP_169059200.1">
    <property type="nucleotide sequence ID" value="NZ_JABCAG010000073.1"/>
</dbReference>
<sequence>MKKVFFSLVCLLGFLSVGLSGPKVQAAAILPENTSSITDIPINTPRLMSSVNTNNDFNSMLYLNQTKYAGWYYPTMQKQREPWYDQIVFEKSPRGVYIRVLQSKENDNKLYFNISNRGYVYLDRKENAREFSVTKLTPTNNLHYDTFRVTDLSTGQSLGIYNNYITIGSGTIPRNWIFV</sequence>
<evidence type="ECO:0000313" key="2">
    <source>
        <dbReference type="EMBL" id="NMP59699.1"/>
    </source>
</evidence>
<dbReference type="Proteomes" id="UP000557857">
    <property type="component" value="Unassembled WGS sequence"/>
</dbReference>
<proteinExistence type="predicted"/>
<keyword evidence="1" id="KW-0732">Signal</keyword>
<accession>A0A848N1A5</accession>
<feature type="signal peptide" evidence="1">
    <location>
        <begin position="1"/>
        <end position="26"/>
    </location>
</feature>
<gene>
    <name evidence="2" type="ORF">HI921_14745</name>
</gene>
<evidence type="ECO:0000256" key="1">
    <source>
        <dbReference type="SAM" id="SignalP"/>
    </source>
</evidence>